<organism evidence="9">
    <name type="scientific">Soboliphyme baturini</name>
    <dbReference type="NCBI Taxonomy" id="241478"/>
    <lineage>
        <taxon>Eukaryota</taxon>
        <taxon>Metazoa</taxon>
        <taxon>Ecdysozoa</taxon>
        <taxon>Nematoda</taxon>
        <taxon>Enoplea</taxon>
        <taxon>Dorylaimia</taxon>
        <taxon>Dioctophymatida</taxon>
        <taxon>Dioctophymatoidea</taxon>
        <taxon>Soboliphymatidae</taxon>
        <taxon>Soboliphyme</taxon>
    </lineage>
</organism>
<dbReference type="EMBL" id="UZAM01012476">
    <property type="protein sequence ID" value="VDP22040.1"/>
    <property type="molecule type" value="Genomic_DNA"/>
</dbReference>
<dbReference type="GO" id="GO:0015137">
    <property type="term" value="F:citrate transmembrane transporter activity"/>
    <property type="evidence" value="ECO:0007669"/>
    <property type="project" value="TreeGrafter"/>
</dbReference>
<evidence type="ECO:0000256" key="4">
    <source>
        <dbReference type="ARBA" id="ARBA00022989"/>
    </source>
</evidence>
<name>A0A183J035_9BILA</name>
<feature type="transmembrane region" description="Helical" evidence="6">
    <location>
        <begin position="85"/>
        <end position="102"/>
    </location>
</feature>
<evidence type="ECO:0000313" key="8">
    <source>
        <dbReference type="Proteomes" id="UP000270296"/>
    </source>
</evidence>
<dbReference type="AlphaFoldDB" id="A0A183J035"/>
<dbReference type="PANTHER" id="PTHR10283">
    <property type="entry name" value="SOLUTE CARRIER FAMILY 13 MEMBER"/>
    <property type="match status" value="1"/>
</dbReference>
<keyword evidence="4 6" id="KW-1133">Transmembrane helix</keyword>
<evidence type="ECO:0000256" key="2">
    <source>
        <dbReference type="ARBA" id="ARBA00006772"/>
    </source>
</evidence>
<gene>
    <name evidence="7" type="ORF">SBAD_LOCUS9233</name>
</gene>
<comment type="similarity">
    <text evidence="2">Belongs to the SLC13A/DASS transporter (TC 2.A.47) family. NADC subfamily.</text>
</comment>
<evidence type="ECO:0000313" key="7">
    <source>
        <dbReference type="EMBL" id="VDP22040.1"/>
    </source>
</evidence>
<keyword evidence="5 6" id="KW-0472">Membrane</keyword>
<keyword evidence="8" id="KW-1185">Reference proteome</keyword>
<proteinExistence type="inferred from homology"/>
<evidence type="ECO:0000256" key="3">
    <source>
        <dbReference type="ARBA" id="ARBA00022692"/>
    </source>
</evidence>
<dbReference type="OrthoDB" id="6493944at2759"/>
<accession>A0A183J035</accession>
<keyword evidence="3 6" id="KW-0812">Transmembrane</keyword>
<comment type="subcellular location">
    <subcellularLocation>
        <location evidence="1">Membrane</location>
        <topology evidence="1">Multi-pass membrane protein</topology>
    </subcellularLocation>
</comment>
<dbReference type="PANTHER" id="PTHR10283:SF82">
    <property type="entry name" value="SOLUTE CARRIER FAMILY 13 MEMBER 2"/>
    <property type="match status" value="1"/>
</dbReference>
<evidence type="ECO:0000313" key="9">
    <source>
        <dbReference type="WBParaSite" id="SBAD_0000956401-mRNA-1"/>
    </source>
</evidence>
<sequence length="169" mass="18926">MSWKKTLQEYKEKIIIVVTPLLLLPLLFHPGTPESKCLFVVLLMAIYWLFEVLPLAVTALMPIALYPMLGVLPADQTCKSYMPDVNFLSFGGLVVALAIEKCNLHQRIALRVLTWVGAKENSILLGFMCITGFLSMWMNNAAATAMMLPIVQSVIREWKSGSEENEHGK</sequence>
<dbReference type="Pfam" id="PF00939">
    <property type="entry name" value="Na_sulph_symp"/>
    <property type="match status" value="1"/>
</dbReference>
<dbReference type="GO" id="GO:0015141">
    <property type="term" value="F:succinate transmembrane transporter activity"/>
    <property type="evidence" value="ECO:0007669"/>
    <property type="project" value="TreeGrafter"/>
</dbReference>
<dbReference type="GO" id="GO:0005886">
    <property type="term" value="C:plasma membrane"/>
    <property type="evidence" value="ECO:0007669"/>
    <property type="project" value="TreeGrafter"/>
</dbReference>
<dbReference type="InterPro" id="IPR001898">
    <property type="entry name" value="SLC13A/DASS"/>
</dbReference>
<evidence type="ECO:0000256" key="5">
    <source>
        <dbReference type="ARBA" id="ARBA00023136"/>
    </source>
</evidence>
<feature type="transmembrane region" description="Helical" evidence="6">
    <location>
        <begin position="123"/>
        <end position="151"/>
    </location>
</feature>
<evidence type="ECO:0000256" key="1">
    <source>
        <dbReference type="ARBA" id="ARBA00004141"/>
    </source>
</evidence>
<evidence type="ECO:0000256" key="6">
    <source>
        <dbReference type="SAM" id="Phobius"/>
    </source>
</evidence>
<reference evidence="7 8" key="2">
    <citation type="submission" date="2018-11" db="EMBL/GenBank/DDBJ databases">
        <authorList>
            <consortium name="Pathogen Informatics"/>
        </authorList>
    </citation>
    <scope>NUCLEOTIDE SEQUENCE [LARGE SCALE GENOMIC DNA]</scope>
</reference>
<protein>
    <submittedName>
        <fullName evidence="9">CitMHS domain-containing protein</fullName>
    </submittedName>
</protein>
<dbReference type="WBParaSite" id="SBAD_0000956401-mRNA-1">
    <property type="protein sequence ID" value="SBAD_0000956401-mRNA-1"/>
    <property type="gene ID" value="SBAD_0000956401"/>
</dbReference>
<feature type="transmembrane region" description="Helical" evidence="6">
    <location>
        <begin position="14"/>
        <end position="31"/>
    </location>
</feature>
<feature type="transmembrane region" description="Helical" evidence="6">
    <location>
        <begin position="38"/>
        <end position="65"/>
    </location>
</feature>
<reference evidence="9" key="1">
    <citation type="submission" date="2016-06" db="UniProtKB">
        <authorList>
            <consortium name="WormBaseParasite"/>
        </authorList>
    </citation>
    <scope>IDENTIFICATION</scope>
</reference>
<dbReference type="Proteomes" id="UP000270296">
    <property type="component" value="Unassembled WGS sequence"/>
</dbReference>